<reference evidence="5 6" key="1">
    <citation type="journal article" date="2019" name="ISME J.">
        <title>Candidatus Macondimonas diazotrophica, a novel gammaproteobacterial genus dominating crude-oil-contaminated coastal sediments.</title>
        <authorList>
            <person name="Karthikeyan S."/>
            <person name="Konstantinidis K."/>
        </authorList>
    </citation>
    <scope>NUCLEOTIDE SEQUENCE [LARGE SCALE GENOMIC DNA]</scope>
    <source>
        <strain evidence="5 6">KTK01</strain>
    </source>
</reference>
<feature type="domain" description="AMP-dependent synthetase/ligase" evidence="3">
    <location>
        <begin position="7"/>
        <end position="362"/>
    </location>
</feature>
<evidence type="ECO:0000256" key="2">
    <source>
        <dbReference type="ARBA" id="ARBA00022598"/>
    </source>
</evidence>
<dbReference type="RefSeq" id="WP_135281767.1">
    <property type="nucleotide sequence ID" value="NZ_SRIO01000008.1"/>
</dbReference>
<dbReference type="GO" id="GO:0031956">
    <property type="term" value="F:medium-chain fatty acid-CoA ligase activity"/>
    <property type="evidence" value="ECO:0007669"/>
    <property type="project" value="TreeGrafter"/>
</dbReference>
<comment type="caution">
    <text evidence="5">The sequence shown here is derived from an EMBL/GenBank/DDBJ whole genome shotgun (WGS) entry which is preliminary data.</text>
</comment>
<sequence length="516" mass="56821">MAVKTGFWAQAKNDPTRIALIDAAGQSMRFGELDERGNRLSNGLRSLGLQYRDGIAMLMHNDPAWIEIFLATHQAGLYLTPINYHLTGPEVAYIIENCEAKAFIAHERHAAAAIRAVEALNYDRSRCFAVGNIPGFRSYDAFLAEQPVTPPAERQAGTLMLYTSGTTGRPKGVRRPLMPGNPDVVASMAGMLGALFQLSAGDGVHLVTGPLYHAAPGGFGSASLHMGHTLVLMDKWDAEETLRLIEAHRITSTHMVPTMFHRLLALPDTVKQRYDVSSLRAVIHGAAPIGVEAKKALIEWWGPVIYEYYGATEGGGTIATSEDWLKKPGTVGRPWPGTEIRIFDDAGNTLPAGEPGNVYMKSMVGEFEYYKDPAKTRESHRDGLFTVGDIGYVDDDGWLFLCDRAKDLIISGGVNIYPAEIEKALMEHPKVADAAVFGIPNEEWGEEIKAVIQPADGIAPGPELAEELMAFASERLARFKLPRSIDFAVELPRLDTGKLYKRFLRDPYWEGRERKI</sequence>
<comment type="similarity">
    <text evidence="1">Belongs to the ATP-dependent AMP-binding enzyme family.</text>
</comment>
<dbReference type="OrthoDB" id="9803968at2"/>
<dbReference type="Gene3D" id="3.40.50.12780">
    <property type="entry name" value="N-terminal domain of ligase-like"/>
    <property type="match status" value="1"/>
</dbReference>
<dbReference type="InterPro" id="IPR020845">
    <property type="entry name" value="AMP-binding_CS"/>
</dbReference>
<accession>A0A4Z0F897</accession>
<evidence type="ECO:0000256" key="1">
    <source>
        <dbReference type="ARBA" id="ARBA00006432"/>
    </source>
</evidence>
<keyword evidence="2" id="KW-0436">Ligase</keyword>
<dbReference type="InterPro" id="IPR000873">
    <property type="entry name" value="AMP-dep_synth/lig_dom"/>
</dbReference>
<evidence type="ECO:0000259" key="4">
    <source>
        <dbReference type="Pfam" id="PF13193"/>
    </source>
</evidence>
<dbReference type="GO" id="GO:0006631">
    <property type="term" value="P:fatty acid metabolic process"/>
    <property type="evidence" value="ECO:0007669"/>
    <property type="project" value="TreeGrafter"/>
</dbReference>
<protein>
    <submittedName>
        <fullName evidence="5">Acyl-CoA synthetase</fullName>
    </submittedName>
</protein>
<proteinExistence type="inferred from homology"/>
<dbReference type="PANTHER" id="PTHR43201:SF5">
    <property type="entry name" value="MEDIUM-CHAIN ACYL-COA LIGASE ACSF2, MITOCHONDRIAL"/>
    <property type="match status" value="1"/>
</dbReference>
<gene>
    <name evidence="5" type="ORF">E4680_07370</name>
</gene>
<organism evidence="5 6">
    <name type="scientific">Candidatus Macondimonas diazotrophica</name>
    <dbReference type="NCBI Taxonomy" id="2305248"/>
    <lineage>
        <taxon>Bacteria</taxon>
        <taxon>Pseudomonadati</taxon>
        <taxon>Pseudomonadota</taxon>
        <taxon>Gammaproteobacteria</taxon>
        <taxon>Chromatiales</taxon>
        <taxon>Ectothiorhodospiraceae</taxon>
        <taxon>Candidatus Macondimonas</taxon>
    </lineage>
</organism>
<name>A0A4Z0F897_9GAMM</name>
<evidence type="ECO:0000313" key="5">
    <source>
        <dbReference type="EMBL" id="TFZ82521.1"/>
    </source>
</evidence>
<evidence type="ECO:0000259" key="3">
    <source>
        <dbReference type="Pfam" id="PF00501"/>
    </source>
</evidence>
<dbReference type="Gene3D" id="3.30.300.30">
    <property type="match status" value="1"/>
</dbReference>
<dbReference type="PROSITE" id="PS00455">
    <property type="entry name" value="AMP_BINDING"/>
    <property type="match status" value="1"/>
</dbReference>
<evidence type="ECO:0000313" key="6">
    <source>
        <dbReference type="Proteomes" id="UP000297890"/>
    </source>
</evidence>
<dbReference type="AlphaFoldDB" id="A0A4Z0F897"/>
<dbReference type="SUPFAM" id="SSF56801">
    <property type="entry name" value="Acetyl-CoA synthetase-like"/>
    <property type="match status" value="1"/>
</dbReference>
<dbReference type="EMBL" id="SRIO01000008">
    <property type="protein sequence ID" value="TFZ82521.1"/>
    <property type="molecule type" value="Genomic_DNA"/>
</dbReference>
<dbReference type="PANTHER" id="PTHR43201">
    <property type="entry name" value="ACYL-COA SYNTHETASE"/>
    <property type="match status" value="1"/>
</dbReference>
<dbReference type="Pfam" id="PF13193">
    <property type="entry name" value="AMP-binding_C"/>
    <property type="match status" value="1"/>
</dbReference>
<feature type="domain" description="AMP-binding enzyme C-terminal" evidence="4">
    <location>
        <begin position="420"/>
        <end position="498"/>
    </location>
</feature>
<dbReference type="Pfam" id="PF00501">
    <property type="entry name" value="AMP-binding"/>
    <property type="match status" value="1"/>
</dbReference>
<dbReference type="InterPro" id="IPR045851">
    <property type="entry name" value="AMP-bd_C_sf"/>
</dbReference>
<keyword evidence="6" id="KW-1185">Reference proteome</keyword>
<dbReference type="InterPro" id="IPR042099">
    <property type="entry name" value="ANL_N_sf"/>
</dbReference>
<dbReference type="InterPro" id="IPR025110">
    <property type="entry name" value="AMP-bd_C"/>
</dbReference>
<dbReference type="Proteomes" id="UP000297890">
    <property type="component" value="Unassembled WGS sequence"/>
</dbReference>